<keyword evidence="6 10" id="KW-1133">Transmembrane helix</keyword>
<evidence type="ECO:0000256" key="4">
    <source>
        <dbReference type="ARBA" id="ARBA00022692"/>
    </source>
</evidence>
<dbReference type="InParanoid" id="A0A7E5VUJ3"/>
<comment type="subcellular location">
    <subcellularLocation>
        <location evidence="1 10">Cell membrane</location>
        <topology evidence="1 10">Multi-pass membrane protein</topology>
    </subcellularLocation>
</comment>
<feature type="transmembrane region" description="Helical" evidence="10">
    <location>
        <begin position="68"/>
        <end position="88"/>
    </location>
</feature>
<feature type="transmembrane region" description="Helical" evidence="10">
    <location>
        <begin position="297"/>
        <end position="318"/>
    </location>
</feature>
<feature type="transmembrane region" description="Helical" evidence="10">
    <location>
        <begin position="367"/>
        <end position="386"/>
    </location>
</feature>
<evidence type="ECO:0000313" key="11">
    <source>
        <dbReference type="Proteomes" id="UP000322000"/>
    </source>
</evidence>
<gene>
    <name evidence="12" type="primary">LOC113496847</name>
</gene>
<accession>A0A7E5VUJ3</accession>
<dbReference type="GeneID" id="113496847"/>
<evidence type="ECO:0000256" key="3">
    <source>
        <dbReference type="ARBA" id="ARBA00022606"/>
    </source>
</evidence>
<evidence type="ECO:0000256" key="1">
    <source>
        <dbReference type="ARBA" id="ARBA00004651"/>
    </source>
</evidence>
<organism evidence="11 12">
    <name type="scientific">Trichoplusia ni</name>
    <name type="common">Cabbage looper</name>
    <dbReference type="NCBI Taxonomy" id="7111"/>
    <lineage>
        <taxon>Eukaryota</taxon>
        <taxon>Metazoa</taxon>
        <taxon>Ecdysozoa</taxon>
        <taxon>Arthropoda</taxon>
        <taxon>Hexapoda</taxon>
        <taxon>Insecta</taxon>
        <taxon>Pterygota</taxon>
        <taxon>Neoptera</taxon>
        <taxon>Endopterygota</taxon>
        <taxon>Lepidoptera</taxon>
        <taxon>Glossata</taxon>
        <taxon>Ditrysia</taxon>
        <taxon>Noctuoidea</taxon>
        <taxon>Noctuidae</taxon>
        <taxon>Plusiinae</taxon>
        <taxon>Trichoplusia</taxon>
    </lineage>
</organism>
<keyword evidence="5 10" id="KW-0552">Olfaction</keyword>
<dbReference type="RefSeq" id="XP_026732015.1">
    <property type="nucleotide sequence ID" value="XM_026876214.1"/>
</dbReference>
<keyword evidence="11" id="KW-1185">Reference proteome</keyword>
<dbReference type="GO" id="GO:0005886">
    <property type="term" value="C:plasma membrane"/>
    <property type="evidence" value="ECO:0007669"/>
    <property type="project" value="UniProtKB-SubCell"/>
</dbReference>
<keyword evidence="8 10" id="KW-0675">Receptor</keyword>
<evidence type="ECO:0000256" key="5">
    <source>
        <dbReference type="ARBA" id="ARBA00022725"/>
    </source>
</evidence>
<evidence type="ECO:0000256" key="2">
    <source>
        <dbReference type="ARBA" id="ARBA00022475"/>
    </source>
</evidence>
<dbReference type="InterPro" id="IPR004117">
    <property type="entry name" value="7tm6_olfct_rcpt"/>
</dbReference>
<proteinExistence type="inferred from homology"/>
<dbReference type="KEGG" id="tnl:113496847"/>
<dbReference type="OrthoDB" id="7548151at2759"/>
<comment type="caution">
    <text evidence="10">Lacks conserved residue(s) required for the propagation of feature annotation.</text>
</comment>
<dbReference type="Pfam" id="PF02949">
    <property type="entry name" value="7tm_6"/>
    <property type="match status" value="1"/>
</dbReference>
<keyword evidence="2" id="KW-1003">Cell membrane</keyword>
<dbReference type="GO" id="GO:0007165">
    <property type="term" value="P:signal transduction"/>
    <property type="evidence" value="ECO:0007669"/>
    <property type="project" value="UniProtKB-KW"/>
</dbReference>
<dbReference type="PANTHER" id="PTHR21137">
    <property type="entry name" value="ODORANT RECEPTOR"/>
    <property type="match status" value="1"/>
</dbReference>
<keyword evidence="4 10" id="KW-0812">Transmembrane</keyword>
<feature type="transmembrane region" description="Helical" evidence="10">
    <location>
        <begin position="122"/>
        <end position="150"/>
    </location>
</feature>
<name>A0A7E5VUJ3_TRINI</name>
<dbReference type="FunCoup" id="A0A7E5VUJ3">
    <property type="interactions" value="47"/>
</dbReference>
<dbReference type="PANTHER" id="PTHR21137:SF35">
    <property type="entry name" value="ODORANT RECEPTOR 19A-RELATED"/>
    <property type="match status" value="1"/>
</dbReference>
<evidence type="ECO:0000256" key="9">
    <source>
        <dbReference type="ARBA" id="ARBA00023224"/>
    </source>
</evidence>
<dbReference type="GO" id="GO:0004984">
    <property type="term" value="F:olfactory receptor activity"/>
    <property type="evidence" value="ECO:0007669"/>
    <property type="project" value="InterPro"/>
</dbReference>
<dbReference type="Proteomes" id="UP000322000">
    <property type="component" value="Chromosome 8"/>
</dbReference>
<dbReference type="GO" id="GO:0005549">
    <property type="term" value="F:odorant binding"/>
    <property type="evidence" value="ECO:0007669"/>
    <property type="project" value="InterPro"/>
</dbReference>
<evidence type="ECO:0000256" key="7">
    <source>
        <dbReference type="ARBA" id="ARBA00023136"/>
    </source>
</evidence>
<dbReference type="AlphaFoldDB" id="A0A7E5VUJ3"/>
<protein>
    <recommendedName>
        <fullName evidence="10">Odorant receptor</fullName>
    </recommendedName>
</protein>
<keyword evidence="9 10" id="KW-0807">Transducer</keyword>
<evidence type="ECO:0000256" key="8">
    <source>
        <dbReference type="ARBA" id="ARBA00023170"/>
    </source>
</evidence>
<reference evidence="12" key="1">
    <citation type="submission" date="2025-08" db="UniProtKB">
        <authorList>
            <consortium name="RefSeq"/>
        </authorList>
    </citation>
    <scope>IDENTIFICATION</scope>
</reference>
<evidence type="ECO:0000313" key="12">
    <source>
        <dbReference type="RefSeq" id="XP_026732015.1"/>
    </source>
</evidence>
<sequence>MEFHQIDCLKVHLTFLNILAIWPGDNPSRCYVYYSRLFLLVFVVTFITLYTINFYFLPQQLEIFAEEMIFYFNDLTVLSKVLAFVFNLDKFREMLDILESETFQGDTPHEDKIIKKAKQNALLYWKITAGISIVANSANVVMPMVVHLIYSIDLEFPVCRYSFIPEKYMEIFLYPAYFYQSLGITSHMLYNVNCDTFLLGVMFLAIAQLDILDGKLQKVTDGSKKSGDGPWLYDNSDHDRRSFMEINKCIKHYDLVCKYCKLIEQAFNETIFVQFSLGSCKICVCLFRFTLPAPKQYLIFLSLYMVVMILQIMVPCWYGSQIIEKSRQLSFSVYSCDWTARSRKFKSNLRLLVERAKKPLTITGGKMFLLSLGTFAAIMNSAYSFFTLLRHMQSR</sequence>
<feature type="transmembrane region" description="Helical" evidence="10">
    <location>
        <begin position="37"/>
        <end position="56"/>
    </location>
</feature>
<keyword evidence="7 10" id="KW-0472">Membrane</keyword>
<evidence type="ECO:0000256" key="10">
    <source>
        <dbReference type="RuleBase" id="RU351113"/>
    </source>
</evidence>
<keyword evidence="3 10" id="KW-0716">Sensory transduction</keyword>
<evidence type="ECO:0000256" key="6">
    <source>
        <dbReference type="ARBA" id="ARBA00022989"/>
    </source>
</evidence>
<comment type="similarity">
    <text evidence="10">Belongs to the insect chemoreceptor superfamily. Heteromeric odorant receptor channel (TC 1.A.69) family.</text>
</comment>